<keyword evidence="7" id="KW-0539">Nucleus</keyword>
<comment type="subcellular location">
    <subcellularLocation>
        <location evidence="1">Nucleus</location>
    </subcellularLocation>
</comment>
<keyword evidence="4" id="KW-0805">Transcription regulation</keyword>
<dbReference type="Gene3D" id="4.10.240.10">
    <property type="entry name" value="Zn(2)-C6 fungal-type DNA-binding domain"/>
    <property type="match status" value="1"/>
</dbReference>
<dbReference type="VEuPathDB" id="FungiDB:P170DRAFT_409468"/>
<keyword evidence="3" id="KW-0862">Zinc</keyword>
<dbReference type="AlphaFoldDB" id="A0A2I2GAE9"/>
<evidence type="ECO:0000313" key="9">
    <source>
        <dbReference type="EMBL" id="PLB49838.1"/>
    </source>
</evidence>
<dbReference type="GO" id="GO:0008270">
    <property type="term" value="F:zinc ion binding"/>
    <property type="evidence" value="ECO:0007669"/>
    <property type="project" value="InterPro"/>
</dbReference>
<sequence length="632" mass="71127">MPLARAALSCRRCHRRKKRCDRSLPQCETCCLAQTPCSFLDDDRQVGSYPIVYVQRLESRVQELEQQLAAVVTGTASTSPNNPVDELHVAETVDFSAPPIMDPILTGHSVPVPPVERSDSLVEELKLLSLEATAERHLGSSSGISFAKLTQAVLRRLSPDKAEFVFEPDLEPSQDTGNFVDEFSTPSGLGNWGSSLLYTPSLFSGLPSSLEMEDDTMMADLRLPDESRINYLMEFYFAHSHTLYPIIRRTEFCSGIWRIYSDPLDPLAQSPLWLFRVWMVLAIGSTTHCSVTLAEESESVLYYNKAMVYFEQALGYGDMAALEVLMLQVSYSFFNQLGPNTWFLIGVAARMAIGMGLHTSSTYIQLPTDMAEYRKRVFFSVYMMDRVVSMALGRPFAMQDDDIDVIPFADVDDENIKSDSIIPQDSLQPSSMAIPLHILALRRIASEISTRVYSDRNARLSSTDRENIIQSIHCKLVEWRRNMPFPLPDVHSQVPHLSSSWFDLNYYTHIAMLYRPSPLFPTLDPAKVKVLATAAAMSIRQAINMHRQQRFAYNWLNLLGVFTSTLSLMYAITAQPDNLAIIVAESKAIEDLKLSVELLETFSQKFPAASKIKRMVQEVMTRFAVVCGDPVI</sequence>
<evidence type="ECO:0000256" key="4">
    <source>
        <dbReference type="ARBA" id="ARBA00023015"/>
    </source>
</evidence>
<accession>A0A2I2GAE9</accession>
<dbReference type="PANTHER" id="PTHR47782:SF12">
    <property type="entry name" value="ZN(II)2CYS6 TRANSCRIPTION FACTOR (EUROFUNG)"/>
    <property type="match status" value="1"/>
</dbReference>
<dbReference type="GeneID" id="36554485"/>
<protein>
    <recommendedName>
        <fullName evidence="8">Zn(2)-C6 fungal-type domain-containing protein</fullName>
    </recommendedName>
</protein>
<evidence type="ECO:0000256" key="7">
    <source>
        <dbReference type="ARBA" id="ARBA00023242"/>
    </source>
</evidence>
<dbReference type="RefSeq" id="XP_024705140.1">
    <property type="nucleotide sequence ID" value="XM_024846786.1"/>
</dbReference>
<evidence type="ECO:0000256" key="1">
    <source>
        <dbReference type="ARBA" id="ARBA00004123"/>
    </source>
</evidence>
<keyword evidence="6" id="KW-0804">Transcription</keyword>
<dbReference type="PROSITE" id="PS50048">
    <property type="entry name" value="ZN2_CY6_FUNGAL_2"/>
    <property type="match status" value="1"/>
</dbReference>
<dbReference type="PROSITE" id="PS00463">
    <property type="entry name" value="ZN2_CY6_FUNGAL_1"/>
    <property type="match status" value="1"/>
</dbReference>
<keyword evidence="5" id="KW-0238">DNA-binding</keyword>
<dbReference type="Pfam" id="PF00172">
    <property type="entry name" value="Zn_clus"/>
    <property type="match status" value="1"/>
</dbReference>
<dbReference type="PANTHER" id="PTHR47782">
    <property type="entry name" value="ZN(II)2CYS6 TRANSCRIPTION FACTOR (EUROFUNG)-RELATED"/>
    <property type="match status" value="1"/>
</dbReference>
<evidence type="ECO:0000256" key="6">
    <source>
        <dbReference type="ARBA" id="ARBA00023163"/>
    </source>
</evidence>
<dbReference type="Proteomes" id="UP000234275">
    <property type="component" value="Unassembled WGS sequence"/>
</dbReference>
<reference evidence="9 10" key="1">
    <citation type="submission" date="2016-12" db="EMBL/GenBank/DDBJ databases">
        <title>The genomes of Aspergillus section Nigri reveals drivers in fungal speciation.</title>
        <authorList>
            <consortium name="DOE Joint Genome Institute"/>
            <person name="Vesth T.C."/>
            <person name="Nybo J."/>
            <person name="Theobald S."/>
            <person name="Brandl J."/>
            <person name="Frisvad J.C."/>
            <person name="Nielsen K.F."/>
            <person name="Lyhne E.K."/>
            <person name="Kogle M.E."/>
            <person name="Kuo A."/>
            <person name="Riley R."/>
            <person name="Clum A."/>
            <person name="Nolan M."/>
            <person name="Lipzen A."/>
            <person name="Salamov A."/>
            <person name="Henrissat B."/>
            <person name="Wiebenga A."/>
            <person name="De Vries R.P."/>
            <person name="Grigoriev I.V."/>
            <person name="Mortensen U.H."/>
            <person name="Andersen M.R."/>
            <person name="Baker S.E."/>
        </authorList>
    </citation>
    <scope>NUCLEOTIDE SEQUENCE [LARGE SCALE GENOMIC DNA]</scope>
    <source>
        <strain evidence="9 10">IBT 23096</strain>
    </source>
</reference>
<evidence type="ECO:0000259" key="8">
    <source>
        <dbReference type="PROSITE" id="PS50048"/>
    </source>
</evidence>
<dbReference type="STRING" id="1392250.A0A2I2GAE9"/>
<dbReference type="OrthoDB" id="189997at2759"/>
<evidence type="ECO:0000313" key="10">
    <source>
        <dbReference type="Proteomes" id="UP000234275"/>
    </source>
</evidence>
<gene>
    <name evidence="9" type="ORF">P170DRAFT_409468</name>
</gene>
<dbReference type="InterPro" id="IPR007219">
    <property type="entry name" value="XnlR_reg_dom"/>
</dbReference>
<dbReference type="SUPFAM" id="SSF57701">
    <property type="entry name" value="Zn2/Cys6 DNA-binding domain"/>
    <property type="match status" value="1"/>
</dbReference>
<dbReference type="SMART" id="SM00066">
    <property type="entry name" value="GAL4"/>
    <property type="match status" value="1"/>
</dbReference>
<keyword evidence="10" id="KW-1185">Reference proteome</keyword>
<organism evidence="9 10">
    <name type="scientific">Aspergillus steynii IBT 23096</name>
    <dbReference type="NCBI Taxonomy" id="1392250"/>
    <lineage>
        <taxon>Eukaryota</taxon>
        <taxon>Fungi</taxon>
        <taxon>Dikarya</taxon>
        <taxon>Ascomycota</taxon>
        <taxon>Pezizomycotina</taxon>
        <taxon>Eurotiomycetes</taxon>
        <taxon>Eurotiomycetidae</taxon>
        <taxon>Eurotiales</taxon>
        <taxon>Aspergillaceae</taxon>
        <taxon>Aspergillus</taxon>
        <taxon>Aspergillus subgen. Circumdati</taxon>
    </lineage>
</organism>
<dbReference type="EMBL" id="MSFO01000004">
    <property type="protein sequence ID" value="PLB49838.1"/>
    <property type="molecule type" value="Genomic_DNA"/>
</dbReference>
<feature type="domain" description="Zn(2)-C6 fungal-type" evidence="8">
    <location>
        <begin position="9"/>
        <end position="39"/>
    </location>
</feature>
<keyword evidence="2" id="KW-0479">Metal-binding</keyword>
<dbReference type="GO" id="GO:0006351">
    <property type="term" value="P:DNA-templated transcription"/>
    <property type="evidence" value="ECO:0007669"/>
    <property type="project" value="InterPro"/>
</dbReference>
<comment type="caution">
    <text evidence="9">The sequence shown here is derived from an EMBL/GenBank/DDBJ whole genome shotgun (WGS) entry which is preliminary data.</text>
</comment>
<dbReference type="SMART" id="SM00906">
    <property type="entry name" value="Fungal_trans"/>
    <property type="match status" value="1"/>
</dbReference>
<dbReference type="InterPro" id="IPR036864">
    <property type="entry name" value="Zn2-C6_fun-type_DNA-bd_sf"/>
</dbReference>
<dbReference type="InterPro" id="IPR052202">
    <property type="entry name" value="Yeast_MetPath_Reg"/>
</dbReference>
<dbReference type="GO" id="GO:0000981">
    <property type="term" value="F:DNA-binding transcription factor activity, RNA polymerase II-specific"/>
    <property type="evidence" value="ECO:0007669"/>
    <property type="project" value="InterPro"/>
</dbReference>
<evidence type="ECO:0000256" key="2">
    <source>
        <dbReference type="ARBA" id="ARBA00022723"/>
    </source>
</evidence>
<name>A0A2I2GAE9_9EURO</name>
<dbReference type="Pfam" id="PF04082">
    <property type="entry name" value="Fungal_trans"/>
    <property type="match status" value="1"/>
</dbReference>
<dbReference type="GO" id="GO:0005634">
    <property type="term" value="C:nucleus"/>
    <property type="evidence" value="ECO:0007669"/>
    <property type="project" value="UniProtKB-SubCell"/>
</dbReference>
<dbReference type="GO" id="GO:0043565">
    <property type="term" value="F:sequence-specific DNA binding"/>
    <property type="evidence" value="ECO:0007669"/>
    <property type="project" value="TreeGrafter"/>
</dbReference>
<dbReference type="InterPro" id="IPR001138">
    <property type="entry name" value="Zn2Cys6_DnaBD"/>
</dbReference>
<evidence type="ECO:0000256" key="5">
    <source>
        <dbReference type="ARBA" id="ARBA00023125"/>
    </source>
</evidence>
<dbReference type="CDD" id="cd12148">
    <property type="entry name" value="fungal_TF_MHR"/>
    <property type="match status" value="1"/>
</dbReference>
<dbReference type="GO" id="GO:0045944">
    <property type="term" value="P:positive regulation of transcription by RNA polymerase II"/>
    <property type="evidence" value="ECO:0007669"/>
    <property type="project" value="TreeGrafter"/>
</dbReference>
<evidence type="ECO:0000256" key="3">
    <source>
        <dbReference type="ARBA" id="ARBA00022833"/>
    </source>
</evidence>
<proteinExistence type="predicted"/>